<dbReference type="GO" id="GO:0005829">
    <property type="term" value="C:cytosol"/>
    <property type="evidence" value="ECO:0007669"/>
    <property type="project" value="TreeGrafter"/>
</dbReference>
<evidence type="ECO:0000313" key="14">
    <source>
        <dbReference type="EMBL" id="SMC08871.1"/>
    </source>
</evidence>
<evidence type="ECO:0000256" key="4">
    <source>
        <dbReference type="ARBA" id="ARBA00022723"/>
    </source>
</evidence>
<sequence>MEKVYAKLYYQNGKLVPETLERHTENLLKELERIKGLYGKELKDIGTTDNFWNALKIACLFHDLGKVSSHFQKKIKKYLNEPEKIPSDLDKEIPHNYLSGIFLYVPEIKGTITKGYFNYILFSVLFHHHRKIDFSQEYFLKVIEKDIKNKIDTLKWLKKYRFFISDIPSDKADILYKKIESFYFNSPKIKNIKKDKTFILLKGLLHRLDHSASAHLSVEENRISNVEEKLLSYLSKKENFKGLKPFQKKAKEQRNKNVLLTASTGIGKTEFAINWIGEDKAFYTLPVRVSVNAMYERFINVFKEDQEKIGLLHSDALFYGIRENEKIDDLLSIEEHVIKTQATRQFSMPITITTADQLFTSVFKYPGYEKIYATLMYSKIVLDEPQSYSPDTLAVIIKGLQEITYYGGKFCFMSATIHPFINEYLKNYAEELEPVFSDEKKHKIKLEDKTINEFSNDMISQFNQSKKVLVITNTVKKAQELFKFLKDNKNLNVKLLHSLFIQRDKKEKEEQIKNPCEPVIWISTQLVEASLDIDYDILFTEISTLDSLIQRMGRIYRKSGRIIDKNDNPNIIIATQEPSDKGKIYSKEIVKLTLEALKKYNLKILTESMKQELMKEVYNEEKIKETKFYLDFKKYMKLLDAGFEADTKGEAQQLFREILNINVIPEKVYQKNIDEIEKAIEVALDKEKKYSEKIQAFYTLNKFTVSISLYKLKNIIPTKITPEKFRKKIFTINFPYDVSLGLIIENKNVENIL</sequence>
<dbReference type="GO" id="GO:0003676">
    <property type="term" value="F:nucleic acid binding"/>
    <property type="evidence" value="ECO:0007669"/>
    <property type="project" value="InterPro"/>
</dbReference>
<keyword evidence="4" id="KW-0479">Metal-binding</keyword>
<gene>
    <name evidence="14" type="ORF">SAMN05660197_0647</name>
</gene>
<evidence type="ECO:0000313" key="15">
    <source>
        <dbReference type="Proteomes" id="UP000192602"/>
    </source>
</evidence>
<dbReference type="STRING" id="1069081.SAMN05660197_0647"/>
<dbReference type="PANTHER" id="PTHR47959">
    <property type="entry name" value="ATP-DEPENDENT RNA HELICASE RHLE-RELATED"/>
    <property type="match status" value="1"/>
</dbReference>
<dbReference type="SMART" id="SM00487">
    <property type="entry name" value="DEXDc"/>
    <property type="match status" value="1"/>
</dbReference>
<dbReference type="InterPro" id="IPR014001">
    <property type="entry name" value="Helicase_ATP-bd"/>
</dbReference>
<dbReference type="InterPro" id="IPR054712">
    <property type="entry name" value="Cas3-like_dom"/>
</dbReference>
<comment type="similarity">
    <text evidence="2">In the central section; belongs to the CRISPR-associated helicase Cas3 family.</text>
</comment>
<keyword evidence="15" id="KW-1185">Reference proteome</keyword>
<dbReference type="CDD" id="cd09641">
    <property type="entry name" value="Cas3''_I"/>
    <property type="match status" value="1"/>
</dbReference>
<keyword evidence="11" id="KW-0175">Coiled coil</keyword>
<evidence type="ECO:0000256" key="3">
    <source>
        <dbReference type="ARBA" id="ARBA00022722"/>
    </source>
</evidence>
<evidence type="ECO:0000256" key="6">
    <source>
        <dbReference type="ARBA" id="ARBA00022801"/>
    </source>
</evidence>
<dbReference type="PANTHER" id="PTHR47959:SF16">
    <property type="entry name" value="CRISPR-ASSOCIATED NUCLEASE_HELICASE CAS3-RELATED"/>
    <property type="match status" value="1"/>
</dbReference>
<keyword evidence="3" id="KW-0540">Nuclease</keyword>
<dbReference type="InterPro" id="IPR006474">
    <property type="entry name" value="Helicase_Cas3_CRISPR-ass_core"/>
</dbReference>
<keyword evidence="7 14" id="KW-0347">Helicase</keyword>
<evidence type="ECO:0000256" key="8">
    <source>
        <dbReference type="ARBA" id="ARBA00022840"/>
    </source>
</evidence>
<dbReference type="Gene3D" id="3.40.50.300">
    <property type="entry name" value="P-loop containing nucleotide triphosphate hydrolases"/>
    <property type="match status" value="2"/>
</dbReference>
<dbReference type="GO" id="GO:0003724">
    <property type="term" value="F:RNA helicase activity"/>
    <property type="evidence" value="ECO:0007669"/>
    <property type="project" value="TreeGrafter"/>
</dbReference>
<keyword evidence="14" id="KW-0255">Endonuclease</keyword>
<protein>
    <submittedName>
        <fullName evidence="14">CRISPR-associated endonuclease/helicase Cas3</fullName>
    </submittedName>
</protein>
<feature type="coiled-coil region" evidence="11">
    <location>
        <begin position="666"/>
        <end position="693"/>
    </location>
</feature>
<organism evidence="14 15">
    <name type="scientific">Nitratiruptor tergarcus DSM 16512</name>
    <dbReference type="NCBI Taxonomy" id="1069081"/>
    <lineage>
        <taxon>Bacteria</taxon>
        <taxon>Pseudomonadati</taxon>
        <taxon>Campylobacterota</taxon>
        <taxon>Epsilonproteobacteria</taxon>
        <taxon>Nautiliales</taxon>
        <taxon>Nitratiruptoraceae</taxon>
        <taxon>Nitratiruptor</taxon>
    </lineage>
</organism>
<evidence type="ECO:0000256" key="10">
    <source>
        <dbReference type="ARBA" id="ARBA00038437"/>
    </source>
</evidence>
<keyword evidence="8" id="KW-0067">ATP-binding</keyword>
<dbReference type="InterPro" id="IPR011545">
    <property type="entry name" value="DEAD/DEAH_box_helicase_dom"/>
</dbReference>
<dbReference type="RefSeq" id="WP_084275131.1">
    <property type="nucleotide sequence ID" value="NZ_AP026671.1"/>
</dbReference>
<comment type="similarity">
    <text evidence="10">Belongs to the DEAD box helicase family.</text>
</comment>
<dbReference type="EMBL" id="FWWZ01000001">
    <property type="protein sequence ID" value="SMC08871.1"/>
    <property type="molecule type" value="Genomic_DNA"/>
</dbReference>
<dbReference type="AlphaFoldDB" id="A0A1W1WRC9"/>
<feature type="domain" description="HD Cas3-type" evidence="13">
    <location>
        <begin position="13"/>
        <end position="211"/>
    </location>
</feature>
<dbReference type="InterPro" id="IPR038257">
    <property type="entry name" value="CRISPR-assoc_Cas3_HD_sf"/>
</dbReference>
<dbReference type="Pfam" id="PF00270">
    <property type="entry name" value="DEAD"/>
    <property type="match status" value="1"/>
</dbReference>
<dbReference type="GO" id="GO:0005524">
    <property type="term" value="F:ATP binding"/>
    <property type="evidence" value="ECO:0007669"/>
    <property type="project" value="UniProtKB-KW"/>
</dbReference>
<dbReference type="InterPro" id="IPR006483">
    <property type="entry name" value="CRISPR-assoc_Cas3_HD"/>
</dbReference>
<dbReference type="OrthoDB" id="9810236at2"/>
<dbReference type="PROSITE" id="PS51643">
    <property type="entry name" value="HD_CAS3"/>
    <property type="match status" value="1"/>
</dbReference>
<dbReference type="GO" id="GO:0051607">
    <property type="term" value="P:defense response to virus"/>
    <property type="evidence" value="ECO:0007669"/>
    <property type="project" value="UniProtKB-KW"/>
</dbReference>
<evidence type="ECO:0000256" key="5">
    <source>
        <dbReference type="ARBA" id="ARBA00022741"/>
    </source>
</evidence>
<dbReference type="InterPro" id="IPR027417">
    <property type="entry name" value="P-loop_NTPase"/>
</dbReference>
<dbReference type="Pfam" id="PF22590">
    <property type="entry name" value="Cas3-like_C_2"/>
    <property type="match status" value="1"/>
</dbReference>
<keyword evidence="9" id="KW-0051">Antiviral defense</keyword>
<reference evidence="15" key="1">
    <citation type="submission" date="2017-04" db="EMBL/GenBank/DDBJ databases">
        <authorList>
            <person name="Varghese N."/>
            <person name="Submissions S."/>
        </authorList>
    </citation>
    <scope>NUCLEOTIDE SEQUENCE [LARGE SCALE GENOMIC DNA]</scope>
    <source>
        <strain evidence="15">DSM 16512</strain>
    </source>
</reference>
<evidence type="ECO:0000256" key="7">
    <source>
        <dbReference type="ARBA" id="ARBA00022806"/>
    </source>
</evidence>
<dbReference type="GO" id="GO:0046872">
    <property type="term" value="F:metal ion binding"/>
    <property type="evidence" value="ECO:0007669"/>
    <property type="project" value="UniProtKB-KW"/>
</dbReference>
<keyword evidence="6" id="KW-0378">Hydrolase</keyword>
<evidence type="ECO:0000259" key="12">
    <source>
        <dbReference type="PROSITE" id="PS51194"/>
    </source>
</evidence>
<dbReference type="GO" id="GO:0016787">
    <property type="term" value="F:hydrolase activity"/>
    <property type="evidence" value="ECO:0007669"/>
    <property type="project" value="UniProtKB-KW"/>
</dbReference>
<proteinExistence type="inferred from homology"/>
<evidence type="ECO:0000259" key="13">
    <source>
        <dbReference type="PROSITE" id="PS51643"/>
    </source>
</evidence>
<dbReference type="GO" id="GO:0004519">
    <property type="term" value="F:endonuclease activity"/>
    <property type="evidence" value="ECO:0007669"/>
    <property type="project" value="UniProtKB-KW"/>
</dbReference>
<name>A0A1W1WRC9_9BACT</name>
<evidence type="ECO:0000256" key="9">
    <source>
        <dbReference type="ARBA" id="ARBA00023118"/>
    </source>
</evidence>
<evidence type="ECO:0000256" key="2">
    <source>
        <dbReference type="ARBA" id="ARBA00009046"/>
    </source>
</evidence>
<feature type="domain" description="Helicase C-terminal" evidence="12">
    <location>
        <begin position="438"/>
        <end position="617"/>
    </location>
</feature>
<dbReference type="Proteomes" id="UP000192602">
    <property type="component" value="Unassembled WGS sequence"/>
</dbReference>
<evidence type="ECO:0000256" key="1">
    <source>
        <dbReference type="ARBA" id="ARBA00006847"/>
    </source>
</evidence>
<dbReference type="SUPFAM" id="SSF52540">
    <property type="entry name" value="P-loop containing nucleoside triphosphate hydrolases"/>
    <property type="match status" value="1"/>
</dbReference>
<keyword evidence="5" id="KW-0547">Nucleotide-binding</keyword>
<dbReference type="InterPro" id="IPR001650">
    <property type="entry name" value="Helicase_C-like"/>
</dbReference>
<dbReference type="PROSITE" id="PS51194">
    <property type="entry name" value="HELICASE_CTER"/>
    <property type="match status" value="1"/>
</dbReference>
<evidence type="ECO:0000256" key="11">
    <source>
        <dbReference type="SAM" id="Coils"/>
    </source>
</evidence>
<accession>A0A1W1WRC9</accession>
<dbReference type="Gene3D" id="1.10.3210.30">
    <property type="match status" value="1"/>
</dbReference>
<dbReference type="NCBIfam" id="TIGR01596">
    <property type="entry name" value="cas3_HD"/>
    <property type="match status" value="1"/>
</dbReference>
<comment type="similarity">
    <text evidence="1">In the N-terminal section; belongs to the CRISPR-associated nuclease Cas3-HD family.</text>
</comment>
<dbReference type="SMART" id="SM00490">
    <property type="entry name" value="HELICc"/>
    <property type="match status" value="1"/>
</dbReference>
<dbReference type="InterPro" id="IPR050079">
    <property type="entry name" value="DEAD_box_RNA_helicase"/>
</dbReference>
<dbReference type="NCBIfam" id="TIGR01587">
    <property type="entry name" value="cas3_core"/>
    <property type="match status" value="1"/>
</dbReference>